<organism evidence="1 2">
    <name type="scientific">Lactobacillus corticis</name>
    <dbReference type="NCBI Taxonomy" id="2201249"/>
    <lineage>
        <taxon>Bacteria</taxon>
        <taxon>Bacillati</taxon>
        <taxon>Bacillota</taxon>
        <taxon>Bacilli</taxon>
        <taxon>Lactobacillales</taxon>
        <taxon>Lactobacillaceae</taxon>
        <taxon>Lactobacillus</taxon>
    </lineage>
</organism>
<accession>A0A916VIK6</accession>
<evidence type="ECO:0000313" key="2">
    <source>
        <dbReference type="Proteomes" id="UP000677218"/>
    </source>
</evidence>
<dbReference type="EMBL" id="BMAY01000012">
    <property type="protein sequence ID" value="GFZ27525.1"/>
    <property type="molecule type" value="Genomic_DNA"/>
</dbReference>
<proteinExistence type="predicted"/>
<sequence length="119" mass="13743">MKREELINYLKDAYDVEPEYMWAKYPNFCVFRYGHGRKWFTILMDAPNKTLGIGDSGTTDVIDVRLAPTQIDDLLASKTPGFLPAYHMNKSNWISVVIEQVTKEQLIKLIAASWENTQK</sequence>
<dbReference type="InterPro" id="IPR038056">
    <property type="entry name" value="YjbR-like_sf"/>
</dbReference>
<gene>
    <name evidence="1" type="ORF">LCB40_14050</name>
</gene>
<reference evidence="1" key="1">
    <citation type="submission" date="2020-08" db="EMBL/GenBank/DDBJ databases">
        <title>Taxonomic study for Lactobacillus species isolated from hardwood bark.</title>
        <authorList>
            <person name="Tohno M."/>
            <person name="Tanizawa Y."/>
        </authorList>
    </citation>
    <scope>NUCLEOTIDE SEQUENCE</scope>
    <source>
        <strain evidence="1">B40</strain>
    </source>
</reference>
<keyword evidence="2" id="KW-1185">Reference proteome</keyword>
<name>A0A916VIK6_9LACO</name>
<protein>
    <recommendedName>
        <fullName evidence="3">MmcQ/YjbR family DNA-binding protein</fullName>
    </recommendedName>
</protein>
<dbReference type="Proteomes" id="UP000677218">
    <property type="component" value="Unassembled WGS sequence"/>
</dbReference>
<comment type="caution">
    <text evidence="1">The sequence shown here is derived from an EMBL/GenBank/DDBJ whole genome shotgun (WGS) entry which is preliminary data.</text>
</comment>
<dbReference type="InterPro" id="IPR007351">
    <property type="entry name" value="YjbR"/>
</dbReference>
<dbReference type="RefSeq" id="WP_212781210.1">
    <property type="nucleotide sequence ID" value="NZ_BMAY01000012.1"/>
</dbReference>
<dbReference type="InterPro" id="IPR058532">
    <property type="entry name" value="YjbR/MT2646/Rv2570-like"/>
</dbReference>
<evidence type="ECO:0000313" key="1">
    <source>
        <dbReference type="EMBL" id="GFZ27525.1"/>
    </source>
</evidence>
<dbReference type="PANTHER" id="PTHR35145">
    <property type="entry name" value="CYTOPLASMIC PROTEIN-RELATED"/>
    <property type="match status" value="1"/>
</dbReference>
<evidence type="ECO:0008006" key="3">
    <source>
        <dbReference type="Google" id="ProtNLM"/>
    </source>
</evidence>
<dbReference type="Pfam" id="PF04237">
    <property type="entry name" value="YjbR"/>
    <property type="match status" value="1"/>
</dbReference>
<dbReference type="AlphaFoldDB" id="A0A916VIK6"/>
<dbReference type="PANTHER" id="PTHR35145:SF1">
    <property type="entry name" value="CYTOPLASMIC PROTEIN"/>
    <property type="match status" value="1"/>
</dbReference>
<dbReference type="Gene3D" id="3.90.1150.30">
    <property type="match status" value="1"/>
</dbReference>
<dbReference type="SUPFAM" id="SSF142906">
    <property type="entry name" value="YjbR-like"/>
    <property type="match status" value="1"/>
</dbReference>